<dbReference type="OrthoDB" id="10255210at2759"/>
<keyword evidence="6" id="KW-0966">Cell projection</keyword>
<evidence type="ECO:0000256" key="5">
    <source>
        <dbReference type="ARBA" id="ARBA00023212"/>
    </source>
</evidence>
<protein>
    <recommendedName>
        <fullName evidence="7">DM10 domain-containing protein</fullName>
    </recommendedName>
</protein>
<evidence type="ECO:0000256" key="6">
    <source>
        <dbReference type="ARBA" id="ARBA00023273"/>
    </source>
</evidence>
<keyword evidence="4" id="KW-0677">Repeat</keyword>
<evidence type="ECO:0000256" key="3">
    <source>
        <dbReference type="ARBA" id="ARBA00022490"/>
    </source>
</evidence>
<dbReference type="Proteomes" id="UP000265618">
    <property type="component" value="Unassembled WGS sequence"/>
</dbReference>
<dbReference type="InterPro" id="IPR006602">
    <property type="entry name" value="DM10_dom"/>
</dbReference>
<dbReference type="GO" id="GO:0005930">
    <property type="term" value="C:axoneme"/>
    <property type="evidence" value="ECO:0007669"/>
    <property type="project" value="TreeGrafter"/>
</dbReference>
<dbReference type="GO" id="GO:0060285">
    <property type="term" value="P:cilium-dependent cell motility"/>
    <property type="evidence" value="ECO:0007669"/>
    <property type="project" value="TreeGrafter"/>
</dbReference>
<accession>A0A9K3GMJ5</accession>
<evidence type="ECO:0000313" key="9">
    <source>
        <dbReference type="Proteomes" id="UP000265618"/>
    </source>
</evidence>
<feature type="domain" description="DM10" evidence="7">
    <location>
        <begin position="168"/>
        <end position="275"/>
    </location>
</feature>
<dbReference type="Gene3D" id="2.30.29.170">
    <property type="match status" value="2"/>
</dbReference>
<dbReference type="GO" id="GO:0007052">
    <property type="term" value="P:mitotic spindle organization"/>
    <property type="evidence" value="ECO:0007669"/>
    <property type="project" value="TreeGrafter"/>
</dbReference>
<dbReference type="PROSITE" id="PS51336">
    <property type="entry name" value="DM10"/>
    <property type="match status" value="2"/>
</dbReference>
<gene>
    <name evidence="8" type="ORF">KIPB_011813</name>
</gene>
<evidence type="ECO:0000256" key="1">
    <source>
        <dbReference type="ARBA" id="ARBA00004138"/>
    </source>
</evidence>
<dbReference type="GO" id="GO:0043014">
    <property type="term" value="F:alpha-tubulin binding"/>
    <property type="evidence" value="ECO:0007669"/>
    <property type="project" value="TreeGrafter"/>
</dbReference>
<reference evidence="8 9" key="1">
    <citation type="journal article" date="2018" name="PLoS ONE">
        <title>The draft genome of Kipferlia bialata reveals reductive genome evolution in fornicate parasites.</title>
        <authorList>
            <person name="Tanifuji G."/>
            <person name="Takabayashi S."/>
            <person name="Kume K."/>
            <person name="Takagi M."/>
            <person name="Nakayama T."/>
            <person name="Kamikawa R."/>
            <person name="Inagaki Y."/>
            <person name="Hashimoto T."/>
        </authorList>
    </citation>
    <scope>NUCLEOTIDE SEQUENCE [LARGE SCALE GENOMIC DNA]</scope>
    <source>
        <strain evidence="8">NY0173</strain>
    </source>
</reference>
<dbReference type="GO" id="GO:0072686">
    <property type="term" value="C:mitotic spindle"/>
    <property type="evidence" value="ECO:0007669"/>
    <property type="project" value="TreeGrafter"/>
</dbReference>
<keyword evidence="3" id="KW-0963">Cytoplasm</keyword>
<proteinExistence type="predicted"/>
<keyword evidence="5" id="KW-0206">Cytoskeleton</keyword>
<feature type="domain" description="DM10" evidence="7">
    <location>
        <begin position="1"/>
        <end position="108"/>
    </location>
</feature>
<name>A0A9K3GMJ5_9EUKA</name>
<evidence type="ECO:0000259" key="7">
    <source>
        <dbReference type="PROSITE" id="PS51336"/>
    </source>
</evidence>
<dbReference type="EMBL" id="BDIP01004972">
    <property type="protein sequence ID" value="GIQ89369.1"/>
    <property type="molecule type" value="Genomic_DNA"/>
</dbReference>
<comment type="subcellular location">
    <subcellularLocation>
        <location evidence="1">Cell projection</location>
        <location evidence="1">Cilium</location>
    </subcellularLocation>
    <subcellularLocation>
        <location evidence="2">Cytoplasm</location>
        <location evidence="2">Cytoskeleton</location>
    </subcellularLocation>
</comment>
<dbReference type="PANTHER" id="PTHR12086">
    <property type="entry name" value="EF-HAND DOMAIN C-TERMINAL CONTAINING PROTEIN"/>
    <property type="match status" value="1"/>
</dbReference>
<dbReference type="GO" id="GO:0000281">
    <property type="term" value="P:mitotic cytokinesis"/>
    <property type="evidence" value="ECO:0007669"/>
    <property type="project" value="TreeGrafter"/>
</dbReference>
<sequence length="277" mass="31225">MGLWDDRQRLFGELRRLVVHYYLADDTVEVLEVMAPNSGRDPFPKFLGRQRLPINNDLGLQMTSVMNAEGTFVSVKDLVIGQALNVFGRKVFLYDCDSATRKYMVNVVRVDPSTLVPAPTPKQEFRAPVKMVVPPPTGFGSEADSLGSCNSLDHTAPRKDFHRWLKYDGQVLRFLARLVGSPDGSTPCNVTDSDRRFVVSYFLADNTMSVFESGPLPAGAFGRKYLDRGEVTNPLTEKNFEWSDINVGNVVTVYKRHFEILDLDERTRKIVAELSQK</sequence>
<dbReference type="Pfam" id="PF06565">
    <property type="entry name" value="DM10_dom"/>
    <property type="match status" value="2"/>
</dbReference>
<dbReference type="InterPro" id="IPR040193">
    <property type="entry name" value="EFHC1/EFHC2/EFHB"/>
</dbReference>
<evidence type="ECO:0000313" key="8">
    <source>
        <dbReference type="EMBL" id="GIQ89369.1"/>
    </source>
</evidence>
<evidence type="ECO:0000256" key="2">
    <source>
        <dbReference type="ARBA" id="ARBA00004245"/>
    </source>
</evidence>
<keyword evidence="9" id="KW-1185">Reference proteome</keyword>
<dbReference type="PANTHER" id="PTHR12086:SF9">
    <property type="entry name" value="EF-HAND DOMAIN-CONTAINING PROTEIN 1"/>
    <property type="match status" value="1"/>
</dbReference>
<comment type="caution">
    <text evidence="8">The sequence shown here is derived from an EMBL/GenBank/DDBJ whole genome shotgun (WGS) entry which is preliminary data.</text>
</comment>
<dbReference type="SMART" id="SM00676">
    <property type="entry name" value="DM10"/>
    <property type="match status" value="2"/>
</dbReference>
<evidence type="ECO:0000256" key="4">
    <source>
        <dbReference type="ARBA" id="ARBA00022737"/>
    </source>
</evidence>
<organism evidence="8 9">
    <name type="scientific">Kipferlia bialata</name>
    <dbReference type="NCBI Taxonomy" id="797122"/>
    <lineage>
        <taxon>Eukaryota</taxon>
        <taxon>Metamonada</taxon>
        <taxon>Carpediemonas-like organisms</taxon>
        <taxon>Kipferlia</taxon>
    </lineage>
</organism>
<dbReference type="AlphaFoldDB" id="A0A9K3GMJ5"/>